<evidence type="ECO:0000313" key="2">
    <source>
        <dbReference type="EMBL" id="KAL3518234.1"/>
    </source>
</evidence>
<comment type="caution">
    <text evidence="2">The sequence shown here is derived from an EMBL/GenBank/DDBJ whole genome shotgun (WGS) entry which is preliminary data.</text>
</comment>
<sequence length="183" mass="20941">MARTRPLIVELDEGENLYICRNCYTHIGYAGLLTHIDFSPQGSGLTGDKFQEVVNVRGHSRTRRDVGFYTIKDVHCRNCIDHLGWEFVEIRGGRLHHNRENVHKNALALRNAGPRTVKDIHCIKCCDLLGREFVEVAADVEENVYLGEFLLMPMYKDVVLSVIVVKRRKCFPRVQVLFSGSDI</sequence>
<dbReference type="InterPro" id="IPR039058">
    <property type="entry name" value="Yippee_fam"/>
</dbReference>
<dbReference type="Proteomes" id="UP001630127">
    <property type="component" value="Unassembled WGS sequence"/>
</dbReference>
<accession>A0ABD2ZFJ8</accession>
<evidence type="ECO:0000313" key="3">
    <source>
        <dbReference type="Proteomes" id="UP001630127"/>
    </source>
</evidence>
<proteinExistence type="predicted"/>
<name>A0ABD2ZFJ8_9GENT</name>
<reference evidence="2 3" key="1">
    <citation type="submission" date="2024-11" db="EMBL/GenBank/DDBJ databases">
        <title>A near-complete genome assembly of Cinchona calisaya.</title>
        <authorList>
            <person name="Lian D.C."/>
            <person name="Zhao X.W."/>
            <person name="Wei L."/>
        </authorList>
    </citation>
    <scope>NUCLEOTIDE SEQUENCE [LARGE SCALE GENOMIC DNA]</scope>
    <source>
        <tissue evidence="2">Nenye</tissue>
    </source>
</reference>
<dbReference type="PROSITE" id="PS51792">
    <property type="entry name" value="YIPPEE"/>
    <property type="match status" value="1"/>
</dbReference>
<dbReference type="EMBL" id="JBJUIK010000009">
    <property type="protein sequence ID" value="KAL3518234.1"/>
    <property type="molecule type" value="Genomic_DNA"/>
</dbReference>
<dbReference type="AlphaFoldDB" id="A0ABD2ZFJ8"/>
<dbReference type="PANTHER" id="PTHR13848">
    <property type="entry name" value="PROTEIN YIPPEE-LIKE CG15309-RELATED"/>
    <property type="match status" value="1"/>
</dbReference>
<keyword evidence="3" id="KW-1185">Reference proteome</keyword>
<evidence type="ECO:0000259" key="1">
    <source>
        <dbReference type="PROSITE" id="PS51792"/>
    </source>
</evidence>
<organism evidence="2 3">
    <name type="scientific">Cinchona calisaya</name>
    <dbReference type="NCBI Taxonomy" id="153742"/>
    <lineage>
        <taxon>Eukaryota</taxon>
        <taxon>Viridiplantae</taxon>
        <taxon>Streptophyta</taxon>
        <taxon>Embryophyta</taxon>
        <taxon>Tracheophyta</taxon>
        <taxon>Spermatophyta</taxon>
        <taxon>Magnoliopsida</taxon>
        <taxon>eudicotyledons</taxon>
        <taxon>Gunneridae</taxon>
        <taxon>Pentapetalae</taxon>
        <taxon>asterids</taxon>
        <taxon>lamiids</taxon>
        <taxon>Gentianales</taxon>
        <taxon>Rubiaceae</taxon>
        <taxon>Cinchonoideae</taxon>
        <taxon>Cinchoneae</taxon>
        <taxon>Cinchona</taxon>
    </lineage>
</organism>
<gene>
    <name evidence="2" type="ORF">ACH5RR_020823</name>
</gene>
<feature type="domain" description="Yippee" evidence="1">
    <location>
        <begin position="16"/>
        <end position="111"/>
    </location>
</feature>
<protein>
    <recommendedName>
        <fullName evidence="1">Yippee domain-containing protein</fullName>
    </recommendedName>
</protein>
<dbReference type="InterPro" id="IPR034751">
    <property type="entry name" value="Yippee"/>
</dbReference>